<protein>
    <submittedName>
        <fullName evidence="2">Uncharacterized protein</fullName>
    </submittedName>
</protein>
<evidence type="ECO:0000256" key="1">
    <source>
        <dbReference type="SAM" id="MobiDB-lite"/>
    </source>
</evidence>
<dbReference type="Proteomes" id="UP000053201">
    <property type="component" value="Unassembled WGS sequence"/>
</dbReference>
<dbReference type="VEuPathDB" id="FungiDB:SPPG_06961"/>
<dbReference type="PANTHER" id="PTHR35587:SF3">
    <property type="entry name" value="EXPRESSED PROTEIN"/>
    <property type="match status" value="1"/>
</dbReference>
<dbReference type="OrthoDB" id="2873061at2759"/>
<name>A0A0L0H9V9_SPIPD</name>
<dbReference type="GeneID" id="27690224"/>
<gene>
    <name evidence="2" type="ORF">SPPG_06961</name>
</gene>
<dbReference type="OMA" id="WEQEEPA"/>
<accession>A0A0L0H9V9</accession>
<dbReference type="AlphaFoldDB" id="A0A0L0H9V9"/>
<dbReference type="STRING" id="645134.A0A0L0H9V9"/>
<evidence type="ECO:0000313" key="2">
    <source>
        <dbReference type="EMBL" id="KNC97972.1"/>
    </source>
</evidence>
<dbReference type="InParanoid" id="A0A0L0H9V9"/>
<sequence>MSESEGASHPPSPEPSNPAPEASPGRRRRTRRTQLQQGAMNDLPYNPDQTIAPVATQVRDYTVPMTGQIQTAGGQMREVVVPATAQVTHTAAAVSEGGDRRGRDTLKLKLELNLDVDVQLKARVHGDITLSLL</sequence>
<feature type="region of interest" description="Disordered" evidence="1">
    <location>
        <begin position="1"/>
        <end position="49"/>
    </location>
</feature>
<evidence type="ECO:0000313" key="3">
    <source>
        <dbReference type="Proteomes" id="UP000053201"/>
    </source>
</evidence>
<reference evidence="2 3" key="1">
    <citation type="submission" date="2009-08" db="EMBL/GenBank/DDBJ databases">
        <title>The Genome Sequence of Spizellomyces punctatus strain DAOM BR117.</title>
        <authorList>
            <consortium name="The Broad Institute Genome Sequencing Platform"/>
            <person name="Russ C."/>
            <person name="Cuomo C."/>
            <person name="Shea T."/>
            <person name="Young S.K."/>
            <person name="Zeng Q."/>
            <person name="Koehrsen M."/>
            <person name="Haas B."/>
            <person name="Borodovsky M."/>
            <person name="Guigo R."/>
            <person name="Alvarado L."/>
            <person name="Berlin A."/>
            <person name="Bochicchio J."/>
            <person name="Borenstein D."/>
            <person name="Chapman S."/>
            <person name="Chen Z."/>
            <person name="Engels R."/>
            <person name="Freedman E."/>
            <person name="Gellesch M."/>
            <person name="Goldberg J."/>
            <person name="Griggs A."/>
            <person name="Gujja S."/>
            <person name="Heiman D."/>
            <person name="Hepburn T."/>
            <person name="Howarth C."/>
            <person name="Jen D."/>
            <person name="Larson L."/>
            <person name="Lewis B."/>
            <person name="Mehta T."/>
            <person name="Park D."/>
            <person name="Pearson M."/>
            <person name="Roberts A."/>
            <person name="Saif S."/>
            <person name="Shenoy N."/>
            <person name="Sisk P."/>
            <person name="Stolte C."/>
            <person name="Sykes S."/>
            <person name="Thomson T."/>
            <person name="Walk T."/>
            <person name="White J."/>
            <person name="Yandava C."/>
            <person name="Burger G."/>
            <person name="Gray M.W."/>
            <person name="Holland P.W.H."/>
            <person name="King N."/>
            <person name="Lang F.B.F."/>
            <person name="Roger A.J."/>
            <person name="Ruiz-Trillo I."/>
            <person name="Lander E."/>
            <person name="Nusbaum C."/>
        </authorList>
    </citation>
    <scope>NUCLEOTIDE SEQUENCE [LARGE SCALE GENOMIC DNA]</scope>
    <source>
        <strain evidence="2 3">DAOM BR117</strain>
    </source>
</reference>
<keyword evidence="3" id="KW-1185">Reference proteome</keyword>
<dbReference type="PANTHER" id="PTHR35587">
    <property type="entry name" value="EXPRESSED PROTEIN"/>
    <property type="match status" value="1"/>
</dbReference>
<dbReference type="EMBL" id="KQ257462">
    <property type="protein sequence ID" value="KNC97972.1"/>
    <property type="molecule type" value="Genomic_DNA"/>
</dbReference>
<dbReference type="RefSeq" id="XP_016606012.1">
    <property type="nucleotide sequence ID" value="XM_016755149.1"/>
</dbReference>
<organism evidence="2 3">
    <name type="scientific">Spizellomyces punctatus (strain DAOM BR117)</name>
    <dbReference type="NCBI Taxonomy" id="645134"/>
    <lineage>
        <taxon>Eukaryota</taxon>
        <taxon>Fungi</taxon>
        <taxon>Fungi incertae sedis</taxon>
        <taxon>Chytridiomycota</taxon>
        <taxon>Chytridiomycota incertae sedis</taxon>
        <taxon>Chytridiomycetes</taxon>
        <taxon>Spizellomycetales</taxon>
        <taxon>Spizellomycetaceae</taxon>
        <taxon>Spizellomyces</taxon>
    </lineage>
</organism>
<proteinExistence type="predicted"/>